<comment type="catalytic activity">
    <reaction evidence="12">
        <text>K(+)(in) = K(+)(out)</text>
        <dbReference type="Rhea" id="RHEA:29463"/>
        <dbReference type="ChEBI" id="CHEBI:29103"/>
    </reaction>
</comment>
<evidence type="ECO:0000256" key="3">
    <source>
        <dbReference type="ARBA" id="ARBA00022448"/>
    </source>
</evidence>
<evidence type="ECO:0000313" key="15">
    <source>
        <dbReference type="Proteomes" id="UP000264702"/>
    </source>
</evidence>
<accession>A0A372IM96</accession>
<reference evidence="14 15" key="1">
    <citation type="submission" date="2018-08" db="EMBL/GenBank/DDBJ databases">
        <title>Acidipila sp. 4G-K13, an acidobacterium isolated from forest soil.</title>
        <authorList>
            <person name="Gao Z.-H."/>
            <person name="Qiu L.-H."/>
        </authorList>
    </citation>
    <scope>NUCLEOTIDE SEQUENCE [LARGE SCALE GENOMIC DNA]</scope>
    <source>
        <strain evidence="14 15">4G-K13</strain>
    </source>
</reference>
<evidence type="ECO:0000256" key="1">
    <source>
        <dbReference type="ARBA" id="ARBA00004141"/>
    </source>
</evidence>
<sequence length="189" mass="21156">MDKGRLEAFTDGVIAIIITIMVLEIKLPQGGTLAALTSGLPVFFAYALSYVNVGIFWNNHHHMLQATEQVDGKVLWANLLLLFWISLMPFTIRWMDETHFAATPTASYGVDLVMSALSYLLLEKAIMACNGYDSKLARAVGNDRKATISLVVYAVAIPLAYYRPWIAIALYLLNAMVWFVPDQRIEKII</sequence>
<keyword evidence="15" id="KW-1185">Reference proteome</keyword>
<organism evidence="14 15">
    <name type="scientific">Paracidobacterium acidisoli</name>
    <dbReference type="NCBI Taxonomy" id="2303751"/>
    <lineage>
        <taxon>Bacteria</taxon>
        <taxon>Pseudomonadati</taxon>
        <taxon>Acidobacteriota</taxon>
        <taxon>Terriglobia</taxon>
        <taxon>Terriglobales</taxon>
        <taxon>Acidobacteriaceae</taxon>
        <taxon>Paracidobacterium</taxon>
    </lineage>
</organism>
<evidence type="ECO:0000256" key="10">
    <source>
        <dbReference type="ARBA" id="ARBA00023136"/>
    </source>
</evidence>
<feature type="transmembrane region" description="Helical" evidence="13">
    <location>
        <begin position="9"/>
        <end position="27"/>
    </location>
</feature>
<dbReference type="OrthoDB" id="7626281at2"/>
<comment type="similarity">
    <text evidence="2">Belongs to the TMEM175 family.</text>
</comment>
<dbReference type="AlphaFoldDB" id="A0A372IM96"/>
<feature type="transmembrane region" description="Helical" evidence="13">
    <location>
        <begin position="150"/>
        <end position="173"/>
    </location>
</feature>
<comment type="subcellular location">
    <subcellularLocation>
        <location evidence="1">Membrane</location>
        <topology evidence="1">Multi-pass membrane protein</topology>
    </subcellularLocation>
</comment>
<evidence type="ECO:0000256" key="12">
    <source>
        <dbReference type="ARBA" id="ARBA00034430"/>
    </source>
</evidence>
<keyword evidence="11" id="KW-0407">Ion channel</keyword>
<keyword evidence="5 13" id="KW-0812">Transmembrane</keyword>
<keyword evidence="9" id="KW-0406">Ion transport</keyword>
<evidence type="ECO:0000256" key="9">
    <source>
        <dbReference type="ARBA" id="ARBA00023065"/>
    </source>
</evidence>
<keyword evidence="8 13" id="KW-1133">Transmembrane helix</keyword>
<protein>
    <submittedName>
        <fullName evidence="14">DUF1211 domain-containing protein</fullName>
    </submittedName>
</protein>
<evidence type="ECO:0000256" key="5">
    <source>
        <dbReference type="ARBA" id="ARBA00022692"/>
    </source>
</evidence>
<dbReference type="Pfam" id="PF06736">
    <property type="entry name" value="TMEM175"/>
    <property type="match status" value="1"/>
</dbReference>
<dbReference type="GO" id="GO:0015252">
    <property type="term" value="F:proton channel activity"/>
    <property type="evidence" value="ECO:0007669"/>
    <property type="project" value="InterPro"/>
</dbReference>
<evidence type="ECO:0000313" key="14">
    <source>
        <dbReference type="EMBL" id="RFU16080.1"/>
    </source>
</evidence>
<evidence type="ECO:0000256" key="11">
    <source>
        <dbReference type="ARBA" id="ARBA00023303"/>
    </source>
</evidence>
<dbReference type="GO" id="GO:0016020">
    <property type="term" value="C:membrane"/>
    <property type="evidence" value="ECO:0007669"/>
    <property type="project" value="UniProtKB-SubCell"/>
</dbReference>
<evidence type="ECO:0000256" key="6">
    <source>
        <dbReference type="ARBA" id="ARBA00022826"/>
    </source>
</evidence>
<keyword evidence="3" id="KW-0813">Transport</keyword>
<comment type="caution">
    <text evidence="14">The sequence shown here is derived from an EMBL/GenBank/DDBJ whole genome shotgun (WGS) entry which is preliminary data.</text>
</comment>
<evidence type="ECO:0000256" key="4">
    <source>
        <dbReference type="ARBA" id="ARBA00022538"/>
    </source>
</evidence>
<dbReference type="RefSeq" id="WP_117300072.1">
    <property type="nucleotide sequence ID" value="NZ_QVQT02000004.1"/>
</dbReference>
<proteinExistence type="inferred from homology"/>
<feature type="transmembrane region" description="Helical" evidence="13">
    <location>
        <begin position="33"/>
        <end position="53"/>
    </location>
</feature>
<dbReference type="Proteomes" id="UP000264702">
    <property type="component" value="Unassembled WGS sequence"/>
</dbReference>
<keyword evidence="4" id="KW-0633">Potassium transport</keyword>
<keyword evidence="10 13" id="KW-0472">Membrane</keyword>
<evidence type="ECO:0000256" key="2">
    <source>
        <dbReference type="ARBA" id="ARBA00006920"/>
    </source>
</evidence>
<dbReference type="EMBL" id="QVQT01000004">
    <property type="protein sequence ID" value="RFU16080.1"/>
    <property type="molecule type" value="Genomic_DNA"/>
</dbReference>
<dbReference type="InterPro" id="IPR010617">
    <property type="entry name" value="TMEM175-like"/>
</dbReference>
<evidence type="ECO:0000256" key="13">
    <source>
        <dbReference type="SAM" id="Phobius"/>
    </source>
</evidence>
<keyword evidence="7" id="KW-0630">Potassium</keyword>
<evidence type="ECO:0000256" key="7">
    <source>
        <dbReference type="ARBA" id="ARBA00022958"/>
    </source>
</evidence>
<feature type="transmembrane region" description="Helical" evidence="13">
    <location>
        <begin position="74"/>
        <end position="92"/>
    </location>
</feature>
<evidence type="ECO:0000256" key="8">
    <source>
        <dbReference type="ARBA" id="ARBA00022989"/>
    </source>
</evidence>
<keyword evidence="6" id="KW-0631">Potassium channel</keyword>
<dbReference type="GO" id="GO:0005267">
    <property type="term" value="F:potassium channel activity"/>
    <property type="evidence" value="ECO:0007669"/>
    <property type="project" value="UniProtKB-KW"/>
</dbReference>
<gene>
    <name evidence="14" type="ORF">D0Y96_11695</name>
</gene>
<name>A0A372IM96_9BACT</name>